<keyword evidence="2" id="KW-1133">Transmembrane helix</keyword>
<feature type="compositionally biased region" description="Low complexity" evidence="1">
    <location>
        <begin position="194"/>
        <end position="219"/>
    </location>
</feature>
<keyword evidence="2" id="KW-0472">Membrane</keyword>
<dbReference type="InterPro" id="IPR057893">
    <property type="entry name" value="LRV_2"/>
</dbReference>
<accession>A0ABX2Y7R9</accession>
<dbReference type="Gene3D" id="3.40.30.10">
    <property type="entry name" value="Glutaredoxin"/>
    <property type="match status" value="1"/>
</dbReference>
<feature type="domain" description="Thioredoxin-like fold" evidence="3">
    <location>
        <begin position="230"/>
        <end position="398"/>
    </location>
</feature>
<dbReference type="Proteomes" id="UP000093412">
    <property type="component" value="Unassembled WGS sequence"/>
</dbReference>
<protein>
    <submittedName>
        <fullName evidence="5">Serine/threonine-protein kinase PknE</fullName>
        <ecNumber evidence="5">2.7.11.1</ecNumber>
    </submittedName>
</protein>
<dbReference type="RefSeq" id="WP_169834184.1">
    <property type="nucleotide sequence ID" value="NZ_MAQA01000004.1"/>
</dbReference>
<comment type="caution">
    <text evidence="5">The sequence shown here is derived from an EMBL/GenBank/DDBJ whole genome shotgun (WGS) entry which is preliminary data.</text>
</comment>
<dbReference type="Pfam" id="PF25591">
    <property type="entry name" value="LRV_2"/>
    <property type="match status" value="1"/>
</dbReference>
<proteinExistence type="predicted"/>
<dbReference type="InterPro" id="IPR036249">
    <property type="entry name" value="Thioredoxin-like_sf"/>
</dbReference>
<keyword evidence="5" id="KW-0808">Transferase</keyword>
<feature type="region of interest" description="Disordered" evidence="1">
    <location>
        <begin position="81"/>
        <end position="128"/>
    </location>
</feature>
<evidence type="ECO:0000259" key="4">
    <source>
        <dbReference type="Pfam" id="PF25591"/>
    </source>
</evidence>
<evidence type="ECO:0000256" key="2">
    <source>
        <dbReference type="SAM" id="Phobius"/>
    </source>
</evidence>
<sequence>MLRDEALRAVQDPAAPPTVLAQVAGEFPDLRPQVAAHPGAYPGLLSWLAAGGDPAVDAALAARRAAPAGYGAPIPPYASQPQPYAPAPPEAAHVTPPYAAPPYAQQPTGRQPYAPGGHAVHQPQPAAPYPHPAAPYAPYVPGAGYAVGPQVAVGTRSSAQRRARVTLISVLAGLVLVLLVGVAAFLAAGSGSPSAGPAGPGAADPSEGPASDAGAPGSATPNHGLLAGAGDESAPVTVEVYVDYMCPICGQFEAVNGESLAALREAGSVRVVFHPIAILDRYSQGSQYSTRAASSAALVADRAPDAFQDFHAGLLAHQPQEGSEGLSDAEIADVARAAGVPADVVAELADGGAAEFAPWVATATQAATSDPALAGPRGFGTPTIVIDGERWAGDWSDAQSLVQAIEGTAV</sequence>
<evidence type="ECO:0000256" key="1">
    <source>
        <dbReference type="SAM" id="MobiDB-lite"/>
    </source>
</evidence>
<keyword evidence="5" id="KW-0418">Kinase</keyword>
<gene>
    <name evidence="5" type="primary">pknE_1</name>
    <name evidence="5" type="ORF">OERS_05640</name>
</gene>
<feature type="domain" description="Leucine rich repeat variant" evidence="4">
    <location>
        <begin position="5"/>
        <end position="64"/>
    </location>
</feature>
<organism evidence="5 6">
    <name type="scientific">Oerskovia enterophila</name>
    <dbReference type="NCBI Taxonomy" id="43678"/>
    <lineage>
        <taxon>Bacteria</taxon>
        <taxon>Bacillati</taxon>
        <taxon>Actinomycetota</taxon>
        <taxon>Actinomycetes</taxon>
        <taxon>Micrococcales</taxon>
        <taxon>Cellulomonadaceae</taxon>
        <taxon>Oerskovia</taxon>
    </lineage>
</organism>
<keyword evidence="6" id="KW-1185">Reference proteome</keyword>
<evidence type="ECO:0000313" key="5">
    <source>
        <dbReference type="EMBL" id="OCI32635.1"/>
    </source>
</evidence>
<evidence type="ECO:0000259" key="3">
    <source>
        <dbReference type="Pfam" id="PF13462"/>
    </source>
</evidence>
<feature type="region of interest" description="Disordered" evidence="1">
    <location>
        <begin position="194"/>
        <end position="228"/>
    </location>
</feature>
<dbReference type="InterPro" id="IPR012336">
    <property type="entry name" value="Thioredoxin-like_fold"/>
</dbReference>
<keyword evidence="2" id="KW-0812">Transmembrane</keyword>
<name>A0ABX2Y7R9_9CELL</name>
<dbReference type="Pfam" id="PF13462">
    <property type="entry name" value="Thioredoxin_4"/>
    <property type="match status" value="1"/>
</dbReference>
<dbReference type="EC" id="2.7.11.1" evidence="5"/>
<feature type="transmembrane region" description="Helical" evidence="2">
    <location>
        <begin position="165"/>
        <end position="188"/>
    </location>
</feature>
<dbReference type="EMBL" id="MAQA01000004">
    <property type="protein sequence ID" value="OCI32635.1"/>
    <property type="molecule type" value="Genomic_DNA"/>
</dbReference>
<reference evidence="5 6" key="1">
    <citation type="submission" date="2016-06" db="EMBL/GenBank/DDBJ databases">
        <title>Genome sequence of Oerskovia enterophila DSM 43852.</title>
        <authorList>
            <person name="Poehlein A."/>
            <person name="Jag V."/>
            <person name="Bengelsdorf F.R."/>
            <person name="Daniel R."/>
            <person name="Duerre P."/>
        </authorList>
    </citation>
    <scope>NUCLEOTIDE SEQUENCE [LARGE SCALE GENOMIC DNA]</scope>
    <source>
        <strain evidence="5 6">DSM 43852</strain>
    </source>
</reference>
<dbReference type="GO" id="GO:0004674">
    <property type="term" value="F:protein serine/threonine kinase activity"/>
    <property type="evidence" value="ECO:0007669"/>
    <property type="project" value="UniProtKB-EC"/>
</dbReference>
<evidence type="ECO:0000313" key="6">
    <source>
        <dbReference type="Proteomes" id="UP000093412"/>
    </source>
</evidence>
<dbReference type="SUPFAM" id="SSF52833">
    <property type="entry name" value="Thioredoxin-like"/>
    <property type="match status" value="1"/>
</dbReference>